<sequence>MRSPTASTACRRIAARDCAGQATVEFALVTVAFLSVVLGMGALWRSVSAGAFVEHALSCASHCVTGSLPGALADTVLY</sequence>
<evidence type="ECO:0000313" key="3">
    <source>
        <dbReference type="EMBL" id="RDB56197.1"/>
    </source>
</evidence>
<dbReference type="Pfam" id="PF07811">
    <property type="entry name" value="TadE"/>
    <property type="match status" value="1"/>
</dbReference>
<accession>A0A369LBY4</accession>
<proteinExistence type="predicted"/>
<keyword evidence="1" id="KW-0472">Membrane</keyword>
<dbReference type="STRING" id="1034345.GCA_000236865_00508"/>
<keyword evidence="1" id="KW-1133">Transmembrane helix</keyword>
<organism evidence="3 4">
    <name type="scientific">Senegalimassilia anaerobia</name>
    <dbReference type="NCBI Taxonomy" id="1473216"/>
    <lineage>
        <taxon>Bacteria</taxon>
        <taxon>Bacillati</taxon>
        <taxon>Actinomycetota</taxon>
        <taxon>Coriobacteriia</taxon>
        <taxon>Coriobacteriales</taxon>
        <taxon>Coriobacteriaceae</taxon>
        <taxon>Senegalimassilia</taxon>
    </lineage>
</organism>
<dbReference type="RefSeq" id="WP_114620491.1">
    <property type="nucleotide sequence ID" value="NZ_CAJKON010000001.1"/>
</dbReference>
<feature type="domain" description="TadE-like" evidence="2">
    <location>
        <begin position="20"/>
        <end position="56"/>
    </location>
</feature>
<keyword evidence="1" id="KW-0812">Transmembrane</keyword>
<name>A0A369LBY4_9ACTN</name>
<evidence type="ECO:0000313" key="4">
    <source>
        <dbReference type="Proteomes" id="UP000253792"/>
    </source>
</evidence>
<dbReference type="AlphaFoldDB" id="A0A369LBY4"/>
<keyword evidence="4" id="KW-1185">Reference proteome</keyword>
<protein>
    <recommendedName>
        <fullName evidence="2">TadE-like domain-containing protein</fullName>
    </recommendedName>
</protein>
<dbReference type="InterPro" id="IPR012495">
    <property type="entry name" value="TadE-like_dom"/>
</dbReference>
<evidence type="ECO:0000256" key="1">
    <source>
        <dbReference type="SAM" id="Phobius"/>
    </source>
</evidence>
<comment type="caution">
    <text evidence="3">The sequence shown here is derived from an EMBL/GenBank/DDBJ whole genome shotgun (WGS) entry which is preliminary data.</text>
</comment>
<gene>
    <name evidence="3" type="ORF">C1880_04785</name>
</gene>
<dbReference type="Proteomes" id="UP000253792">
    <property type="component" value="Unassembled WGS sequence"/>
</dbReference>
<evidence type="ECO:0000259" key="2">
    <source>
        <dbReference type="Pfam" id="PF07811"/>
    </source>
</evidence>
<reference evidence="3 4" key="1">
    <citation type="journal article" date="2018" name="Elife">
        <title>Discovery and characterization of a prevalent human gut bacterial enzyme sufficient for the inactivation of a family of plant toxins.</title>
        <authorList>
            <person name="Koppel N."/>
            <person name="Bisanz J.E."/>
            <person name="Pandelia M.E."/>
            <person name="Turnbaugh P.J."/>
            <person name="Balskus E.P."/>
        </authorList>
    </citation>
    <scope>NUCLEOTIDE SEQUENCE [LARGE SCALE GENOMIC DNA]</scope>
    <source>
        <strain evidence="4">anaerobia AP69FAA</strain>
    </source>
</reference>
<feature type="transmembrane region" description="Helical" evidence="1">
    <location>
        <begin position="26"/>
        <end position="44"/>
    </location>
</feature>
<dbReference type="EMBL" id="PPTP01000003">
    <property type="protein sequence ID" value="RDB56197.1"/>
    <property type="molecule type" value="Genomic_DNA"/>
</dbReference>
<dbReference type="OrthoDB" id="3177565at2"/>